<keyword evidence="1" id="KW-0812">Transmembrane</keyword>
<keyword evidence="4" id="KW-1185">Reference proteome</keyword>
<evidence type="ECO:0000313" key="3">
    <source>
        <dbReference type="EMBL" id="TSJ42514.1"/>
    </source>
</evidence>
<keyword evidence="1" id="KW-0472">Membrane</keyword>
<dbReference type="Gene3D" id="3.30.565.10">
    <property type="entry name" value="Histidine kinase-like ATPase, C-terminal domain"/>
    <property type="match status" value="1"/>
</dbReference>
<keyword evidence="1" id="KW-1133">Transmembrane helix</keyword>
<dbReference type="RefSeq" id="WP_144333467.1">
    <property type="nucleotide sequence ID" value="NZ_VLPL01000005.1"/>
</dbReference>
<dbReference type="PANTHER" id="PTHR34220">
    <property type="entry name" value="SENSOR HISTIDINE KINASE YPDA"/>
    <property type="match status" value="1"/>
</dbReference>
<dbReference type="InterPro" id="IPR015943">
    <property type="entry name" value="WD40/YVTN_repeat-like_dom_sf"/>
</dbReference>
<dbReference type="GO" id="GO:0016020">
    <property type="term" value="C:membrane"/>
    <property type="evidence" value="ECO:0007669"/>
    <property type="project" value="InterPro"/>
</dbReference>
<feature type="transmembrane region" description="Helical" evidence="1">
    <location>
        <begin position="702"/>
        <end position="724"/>
    </location>
</feature>
<dbReference type="InterPro" id="IPR013783">
    <property type="entry name" value="Ig-like_fold"/>
</dbReference>
<accession>A0A556MRF0</accession>
<dbReference type="InterPro" id="IPR010559">
    <property type="entry name" value="Sig_transdc_His_kin_internal"/>
</dbReference>
<dbReference type="InterPro" id="IPR050640">
    <property type="entry name" value="Bact_2-comp_sensor_kinase"/>
</dbReference>
<evidence type="ECO:0000256" key="1">
    <source>
        <dbReference type="SAM" id="Phobius"/>
    </source>
</evidence>
<dbReference type="InterPro" id="IPR036890">
    <property type="entry name" value="HATPase_C_sf"/>
</dbReference>
<dbReference type="AlphaFoldDB" id="A0A556MRF0"/>
<dbReference type="Pfam" id="PF06580">
    <property type="entry name" value="His_kinase"/>
    <property type="match status" value="1"/>
</dbReference>
<proteinExistence type="predicted"/>
<dbReference type="OrthoDB" id="9809908at2"/>
<sequence>MKFICSIALVFLLVQSIKGQELYGKYLGHEQGLLSNECYDINYDENGYLIVGTPYGPMKFDGERFLPICTNLPLERRVMYDFEKDPEGNIYLLNSRNELFKLHQDKAIWIGPKNGSEFTSRKLSFIKLCFKNDHIYISTYLNVLKYSFKTQKISFPNKHDTVIQFTYQSKKQFPFTKFTGNSKQKKSSINVSFPETNQKFLQSSINFDSREDRITIGKTDYLLINMRLFKKTGKQVTLLNFDHILFLEYFHNRIWLCTLDGLIELEPDGNLVHHHFKGELIGGVAPLKSGGIAVSFNRKGVFISSNINNRIHYNFTATSAASILGMNLVGNSAGCVYQSTGYKLEKRITCVPVKSPLKRSFHEAIYAITSNKNNLVLNDGFGTSIFTPDFRKIADFRTPYLSAFGFFTYRENLYFIVRNDIIKSCWKDLKTIPINFSKSRIQIKEVQCYSRLNDSIMLLGTGKGLFEFNLKNDQFKQLKIFNKELRITGIHTLDKHTLLVCTRFDGVYVVFKDKIIRKIKAPCISISSSLVYKKQLIIRGNDGIYIRKLTSSHPIKWYHFFSGETENMFILDKKLLISYNKNLIIQNLSDYRFIYKPEIVLNKFKLGTRELNTLPRSIPSNHPISLDIDILQFDVNKLGIYYILKGEKTISQQIEGTKINFDALKSGEYELKVHPVIDGKVQFNNSKIFRFTIEETFWESTFFYIISVILIISILFSILLAINLRRKRRSAERSELESKLNEYKLLAVKAQVNPHFLSNGLAAIQALILKGNNDMAAHYLAKFSFLMRKILYYSDTQFISAQQELELADAYLELELLRFRNRFHIRKEINLSENQLIDIQFPSLLLQPILENAIWHGLKFQENNPELLILFHLNQNQELIVQISDNGPGFNSSNQSEEHLSKGNQLISERIDALNQQFQKQVASIEVFSSKSGTTVIFTFSPLLYQRKQHEGISN</sequence>
<dbReference type="Proteomes" id="UP000316008">
    <property type="component" value="Unassembled WGS sequence"/>
</dbReference>
<feature type="domain" description="Signal transduction histidine kinase internal region" evidence="2">
    <location>
        <begin position="744"/>
        <end position="823"/>
    </location>
</feature>
<dbReference type="PANTHER" id="PTHR34220:SF7">
    <property type="entry name" value="SENSOR HISTIDINE KINASE YPDA"/>
    <property type="match status" value="1"/>
</dbReference>
<organism evidence="3 4">
    <name type="scientific">Fluviicola chungangensis</name>
    <dbReference type="NCBI Taxonomy" id="2597671"/>
    <lineage>
        <taxon>Bacteria</taxon>
        <taxon>Pseudomonadati</taxon>
        <taxon>Bacteroidota</taxon>
        <taxon>Flavobacteriia</taxon>
        <taxon>Flavobacteriales</taxon>
        <taxon>Crocinitomicaceae</taxon>
        <taxon>Fluviicola</taxon>
    </lineage>
</organism>
<dbReference type="Gene3D" id="2.60.40.10">
    <property type="entry name" value="Immunoglobulins"/>
    <property type="match status" value="1"/>
</dbReference>
<dbReference type="Gene3D" id="2.130.10.10">
    <property type="entry name" value="YVTN repeat-like/Quinoprotein amine dehydrogenase"/>
    <property type="match status" value="1"/>
</dbReference>
<evidence type="ECO:0000259" key="2">
    <source>
        <dbReference type="Pfam" id="PF06580"/>
    </source>
</evidence>
<protein>
    <recommendedName>
        <fullName evidence="2">Signal transduction histidine kinase internal region domain-containing protein</fullName>
    </recommendedName>
</protein>
<dbReference type="SUPFAM" id="SSF55874">
    <property type="entry name" value="ATPase domain of HSP90 chaperone/DNA topoisomerase II/histidine kinase"/>
    <property type="match status" value="1"/>
</dbReference>
<gene>
    <name evidence="3" type="ORF">FO442_12165</name>
</gene>
<dbReference type="GO" id="GO:0000155">
    <property type="term" value="F:phosphorelay sensor kinase activity"/>
    <property type="evidence" value="ECO:0007669"/>
    <property type="project" value="InterPro"/>
</dbReference>
<comment type="caution">
    <text evidence="3">The sequence shown here is derived from an EMBL/GenBank/DDBJ whole genome shotgun (WGS) entry which is preliminary data.</text>
</comment>
<dbReference type="EMBL" id="VLPL01000005">
    <property type="protein sequence ID" value="TSJ42514.1"/>
    <property type="molecule type" value="Genomic_DNA"/>
</dbReference>
<evidence type="ECO:0000313" key="4">
    <source>
        <dbReference type="Proteomes" id="UP000316008"/>
    </source>
</evidence>
<name>A0A556MRF0_9FLAO</name>
<reference evidence="3 4" key="1">
    <citation type="submission" date="2019-07" db="EMBL/GenBank/DDBJ databases">
        <authorList>
            <person name="Huq M.A."/>
        </authorList>
    </citation>
    <scope>NUCLEOTIDE SEQUENCE [LARGE SCALE GENOMIC DNA]</scope>
    <source>
        <strain evidence="3 4">MAH-3</strain>
    </source>
</reference>